<feature type="region of interest" description="Disordered" evidence="1">
    <location>
        <begin position="62"/>
        <end position="81"/>
    </location>
</feature>
<comment type="caution">
    <text evidence="2">The sequence shown here is derived from an EMBL/GenBank/DDBJ whole genome shotgun (WGS) entry which is preliminary data.</text>
</comment>
<feature type="compositionally biased region" description="Low complexity" evidence="1">
    <location>
        <begin position="103"/>
        <end position="116"/>
    </location>
</feature>
<dbReference type="OrthoDB" id="3786084at2759"/>
<feature type="region of interest" description="Disordered" evidence="1">
    <location>
        <begin position="99"/>
        <end position="130"/>
    </location>
</feature>
<accession>A0A9P4SF91</accession>
<name>A0A9P4SF91_9PEZI</name>
<reference evidence="2" key="1">
    <citation type="journal article" date="2020" name="Stud. Mycol.">
        <title>101 Dothideomycetes genomes: a test case for predicting lifestyles and emergence of pathogens.</title>
        <authorList>
            <person name="Haridas S."/>
            <person name="Albert R."/>
            <person name="Binder M."/>
            <person name="Bloem J."/>
            <person name="Labutti K."/>
            <person name="Salamov A."/>
            <person name="Andreopoulos B."/>
            <person name="Baker S."/>
            <person name="Barry K."/>
            <person name="Bills G."/>
            <person name="Bluhm B."/>
            <person name="Cannon C."/>
            <person name="Castanera R."/>
            <person name="Culley D."/>
            <person name="Daum C."/>
            <person name="Ezra D."/>
            <person name="Gonzalez J."/>
            <person name="Henrissat B."/>
            <person name="Kuo A."/>
            <person name="Liang C."/>
            <person name="Lipzen A."/>
            <person name="Lutzoni F."/>
            <person name="Magnuson J."/>
            <person name="Mondo S."/>
            <person name="Nolan M."/>
            <person name="Ohm R."/>
            <person name="Pangilinan J."/>
            <person name="Park H.-J."/>
            <person name="Ramirez L."/>
            <person name="Alfaro M."/>
            <person name="Sun H."/>
            <person name="Tritt A."/>
            <person name="Yoshinaga Y."/>
            <person name="Zwiers L.-H."/>
            <person name="Turgeon B."/>
            <person name="Goodwin S."/>
            <person name="Spatafora J."/>
            <person name="Crous P."/>
            <person name="Grigoriev I."/>
        </authorList>
    </citation>
    <scope>NUCLEOTIDE SEQUENCE</scope>
    <source>
        <strain evidence="2">CBS 101060</strain>
    </source>
</reference>
<feature type="compositionally biased region" description="Basic and acidic residues" evidence="1">
    <location>
        <begin position="442"/>
        <end position="463"/>
    </location>
</feature>
<evidence type="ECO:0000313" key="3">
    <source>
        <dbReference type="Proteomes" id="UP000799429"/>
    </source>
</evidence>
<feature type="region of interest" description="Disordered" evidence="1">
    <location>
        <begin position="662"/>
        <end position="691"/>
    </location>
</feature>
<feature type="region of interest" description="Disordered" evidence="1">
    <location>
        <begin position="273"/>
        <end position="323"/>
    </location>
</feature>
<feature type="compositionally biased region" description="Polar residues" evidence="1">
    <location>
        <begin position="273"/>
        <end position="288"/>
    </location>
</feature>
<feature type="region of interest" description="Disordered" evidence="1">
    <location>
        <begin position="1"/>
        <end position="57"/>
    </location>
</feature>
<evidence type="ECO:0000313" key="2">
    <source>
        <dbReference type="EMBL" id="KAF2841791.1"/>
    </source>
</evidence>
<feature type="compositionally biased region" description="Polar residues" evidence="1">
    <location>
        <begin position="498"/>
        <end position="507"/>
    </location>
</feature>
<feature type="compositionally biased region" description="Polar residues" evidence="1">
    <location>
        <begin position="606"/>
        <end position="636"/>
    </location>
</feature>
<feature type="compositionally biased region" description="Basic and acidic residues" evidence="1">
    <location>
        <begin position="532"/>
        <end position="541"/>
    </location>
</feature>
<dbReference type="EMBL" id="MU006090">
    <property type="protein sequence ID" value="KAF2841791.1"/>
    <property type="molecule type" value="Genomic_DNA"/>
</dbReference>
<feature type="compositionally biased region" description="Basic and acidic residues" evidence="1">
    <location>
        <begin position="117"/>
        <end position="128"/>
    </location>
</feature>
<proteinExistence type="predicted"/>
<dbReference type="Proteomes" id="UP000799429">
    <property type="component" value="Unassembled WGS sequence"/>
</dbReference>
<feature type="compositionally biased region" description="Acidic residues" evidence="1">
    <location>
        <begin position="555"/>
        <end position="567"/>
    </location>
</feature>
<sequence length="754" mass="82786">MAPRKRATKAPEQASRTTRHTRRTNPNASPLLGLQADPERAIRGPRRPKTVVAQEATCTPAMPEVQISDVQPAERSNVRNEVPSPVAGVCVRSPRTMVEESPAAAKASRVESAAAVPKERDETGEKSPTRVRTFQDVDTWAAYRHQLEMYEICYQEALLIITMLAENWESTKQNLQACTEVLHQNGLFAPGEYGPWPAKTTQTCQTTAEPQQKTPTVGNNNTPQQEYIIMSDSDDTDGEIDENRPTTPATPAIGLFRALTSSVSRLLPTFLSSRGPVTSADFTPQVESPLQKKSHTKRRSKSGKGRAKASEPSTRENAALVDNELEQRLNIEEHNKNAKEMLEQGLDNTRTGSKRKARSDDLKLIPAHLPGGEGYGLPDEYWYGDISDSDEPQTPETPVAPSVPIKHLTARPLEFVPMPPPSRASGDDEGPARKKRMTPRMVQREDRRREKLRLDEERKRAEATRAALFAPPTSTSYSPTYIYQGTLFRNTYPQNVDSTEQSISAETKSSKSTEDNTSQTKGKRPVRNETPLQRELRRNGHVEGTGTFCVPEHSSDEDNTDNTDNMDDTTMLSLSSPEKVLTPKQISTSDRVSTPEHISPPENVSAPGQSSTFDKLSTPEQEPESSGSSVPVNWSTAPPPRPTPAHAELPVKGFDAVKRAREQAQRYAPKTGSRLAAMTNAEPEERASSPAAVPTYSLAFPRTSPFGNIDPALLATVNAEYGSLAAHKKSHSDFITGLHAFCADRGTVPPPLAT</sequence>
<keyword evidence="3" id="KW-1185">Reference proteome</keyword>
<organism evidence="2 3">
    <name type="scientific">Patellaria atrata CBS 101060</name>
    <dbReference type="NCBI Taxonomy" id="1346257"/>
    <lineage>
        <taxon>Eukaryota</taxon>
        <taxon>Fungi</taxon>
        <taxon>Dikarya</taxon>
        <taxon>Ascomycota</taxon>
        <taxon>Pezizomycotina</taxon>
        <taxon>Dothideomycetes</taxon>
        <taxon>Dothideomycetes incertae sedis</taxon>
        <taxon>Patellariales</taxon>
        <taxon>Patellariaceae</taxon>
        <taxon>Patellaria</taxon>
    </lineage>
</organism>
<protein>
    <submittedName>
        <fullName evidence="2">Uncharacterized protein</fullName>
    </submittedName>
</protein>
<feature type="region of interest" description="Disordered" evidence="1">
    <location>
        <begin position="343"/>
        <end position="473"/>
    </location>
</feature>
<dbReference type="AlphaFoldDB" id="A0A9P4SF91"/>
<feature type="region of interest" description="Disordered" evidence="1">
    <location>
        <begin position="498"/>
        <end position="648"/>
    </location>
</feature>
<gene>
    <name evidence="2" type="ORF">M501DRAFT_1013183</name>
</gene>
<feature type="compositionally biased region" description="Basic residues" evidence="1">
    <location>
        <begin position="292"/>
        <end position="307"/>
    </location>
</feature>
<evidence type="ECO:0000256" key="1">
    <source>
        <dbReference type="SAM" id="MobiDB-lite"/>
    </source>
</evidence>